<accession>A0AAD8JKR7</accession>
<dbReference type="InterPro" id="IPR000136">
    <property type="entry name" value="Oleosin"/>
</dbReference>
<evidence type="ECO:0000256" key="2">
    <source>
        <dbReference type="ARBA" id="ARBA00004141"/>
    </source>
</evidence>
<dbReference type="Proteomes" id="UP001237642">
    <property type="component" value="Unassembled WGS sequence"/>
</dbReference>
<dbReference type="GO" id="GO:0050826">
    <property type="term" value="P:response to freezing"/>
    <property type="evidence" value="ECO:0007669"/>
    <property type="project" value="TreeGrafter"/>
</dbReference>
<dbReference type="GO" id="GO:0016020">
    <property type="term" value="C:membrane"/>
    <property type="evidence" value="ECO:0007669"/>
    <property type="project" value="UniProtKB-SubCell"/>
</dbReference>
<dbReference type="GO" id="GO:0012511">
    <property type="term" value="C:monolayer-surrounded lipid storage body"/>
    <property type="evidence" value="ECO:0007669"/>
    <property type="project" value="InterPro"/>
</dbReference>
<dbReference type="Pfam" id="PF01277">
    <property type="entry name" value="Oleosin"/>
    <property type="match status" value="1"/>
</dbReference>
<reference evidence="11" key="1">
    <citation type="submission" date="2023-02" db="EMBL/GenBank/DDBJ databases">
        <title>Genome of toxic invasive species Heracleum sosnowskyi carries increased number of genes despite the absence of recent whole-genome duplications.</title>
        <authorList>
            <person name="Schelkunov M."/>
            <person name="Shtratnikova V."/>
            <person name="Makarenko M."/>
            <person name="Klepikova A."/>
            <person name="Omelchenko D."/>
            <person name="Novikova G."/>
            <person name="Obukhova E."/>
            <person name="Bogdanov V."/>
            <person name="Penin A."/>
            <person name="Logacheva M."/>
        </authorList>
    </citation>
    <scope>NUCLEOTIDE SEQUENCE</scope>
    <source>
        <strain evidence="11">Hsosn_3</strain>
        <tissue evidence="11">Leaf</tissue>
    </source>
</reference>
<evidence type="ECO:0000256" key="8">
    <source>
        <dbReference type="ARBA" id="ARBA00023136"/>
    </source>
</evidence>
<dbReference type="GO" id="GO:0010344">
    <property type="term" value="P:seed oilbody biogenesis"/>
    <property type="evidence" value="ECO:0007669"/>
    <property type="project" value="TreeGrafter"/>
</dbReference>
<keyword evidence="12" id="KW-1185">Reference proteome</keyword>
<feature type="transmembrane region" description="Helical" evidence="10">
    <location>
        <begin position="27"/>
        <end position="56"/>
    </location>
</feature>
<keyword evidence="6 10" id="KW-0812">Transmembrane</keyword>
<evidence type="ECO:0000313" key="12">
    <source>
        <dbReference type="Proteomes" id="UP001237642"/>
    </source>
</evidence>
<name>A0AAD8JKR7_9APIA</name>
<evidence type="ECO:0000256" key="6">
    <source>
        <dbReference type="ARBA" id="ARBA00022692"/>
    </source>
</evidence>
<dbReference type="PANTHER" id="PTHR33203">
    <property type="entry name" value="OLEOSIN"/>
    <property type="match status" value="1"/>
</dbReference>
<evidence type="ECO:0000256" key="7">
    <source>
        <dbReference type="ARBA" id="ARBA00022989"/>
    </source>
</evidence>
<evidence type="ECO:0000256" key="5">
    <source>
        <dbReference type="ARBA" id="ARBA00022677"/>
    </source>
</evidence>
<keyword evidence="5" id="KW-0551">Lipid droplet</keyword>
<dbReference type="EMBL" id="JAUIZM010000001">
    <property type="protein sequence ID" value="KAK1404426.1"/>
    <property type="molecule type" value="Genomic_DNA"/>
</dbReference>
<dbReference type="PANTHER" id="PTHR33203:SF44">
    <property type="entry name" value="OLEOSIN 20.3 KDA"/>
    <property type="match status" value="1"/>
</dbReference>
<keyword evidence="8 10" id="KW-0472">Membrane</keyword>
<organism evidence="11 12">
    <name type="scientific">Heracleum sosnowskyi</name>
    <dbReference type="NCBI Taxonomy" id="360622"/>
    <lineage>
        <taxon>Eukaryota</taxon>
        <taxon>Viridiplantae</taxon>
        <taxon>Streptophyta</taxon>
        <taxon>Embryophyta</taxon>
        <taxon>Tracheophyta</taxon>
        <taxon>Spermatophyta</taxon>
        <taxon>Magnoliopsida</taxon>
        <taxon>eudicotyledons</taxon>
        <taxon>Gunneridae</taxon>
        <taxon>Pentapetalae</taxon>
        <taxon>asterids</taxon>
        <taxon>campanulids</taxon>
        <taxon>Apiales</taxon>
        <taxon>Apiaceae</taxon>
        <taxon>Apioideae</taxon>
        <taxon>apioid superclade</taxon>
        <taxon>Tordylieae</taxon>
        <taxon>Tordyliinae</taxon>
        <taxon>Heracleum</taxon>
    </lineage>
</organism>
<reference evidence="11" key="2">
    <citation type="submission" date="2023-05" db="EMBL/GenBank/DDBJ databases">
        <authorList>
            <person name="Schelkunov M.I."/>
        </authorList>
    </citation>
    <scope>NUCLEOTIDE SEQUENCE</scope>
    <source>
        <strain evidence="11">Hsosn_3</strain>
        <tissue evidence="11">Leaf</tissue>
    </source>
</reference>
<comment type="similarity">
    <text evidence="4">Belongs to the oleosin family.</text>
</comment>
<gene>
    <name evidence="11" type="ORF">POM88_004031</name>
</gene>
<comment type="subcellular location">
    <subcellularLocation>
        <location evidence="3">Lipid droplet</location>
    </subcellularLocation>
    <subcellularLocation>
        <location evidence="2">Membrane</location>
        <topology evidence="2">Multi-pass membrane protein</topology>
    </subcellularLocation>
</comment>
<comment type="function">
    <text evidence="1">May have a structural role to stabilize the lipid body during desiccation of the seed by preventing coalescence of the oil. Probably interacts with both lipid and phospholipid moieties of lipid bodies. May also provide recognition signals for specific lipase anchorage in lipolysis during seedling growth.</text>
</comment>
<evidence type="ECO:0000256" key="9">
    <source>
        <dbReference type="SAM" id="MobiDB-lite"/>
    </source>
</evidence>
<evidence type="ECO:0000256" key="3">
    <source>
        <dbReference type="ARBA" id="ARBA00004502"/>
    </source>
</evidence>
<protein>
    <submittedName>
        <fullName evidence="11">Oleosin</fullName>
    </submittedName>
</protein>
<keyword evidence="7 10" id="KW-1133">Transmembrane helix</keyword>
<comment type="caution">
    <text evidence="11">The sequence shown here is derived from an EMBL/GenBank/DDBJ whole genome shotgun (WGS) entry which is preliminary data.</text>
</comment>
<feature type="region of interest" description="Disordered" evidence="9">
    <location>
        <begin position="137"/>
        <end position="161"/>
    </location>
</feature>
<feature type="transmembrane region" description="Helical" evidence="10">
    <location>
        <begin position="68"/>
        <end position="101"/>
    </location>
</feature>
<evidence type="ECO:0000313" key="11">
    <source>
        <dbReference type="EMBL" id="KAK1404426.1"/>
    </source>
</evidence>
<sequence>MADHTNPRQIQIHSQASGQNGPATSQVLAIITLLPVGATLLGLAGITFIGTVIGLAVTTPLFVIFSPVIVPAVLAIGLAVAGVLASGAFGISGLSSLSWLLSLFRQTAETMPETLDIAKKRALDVANYAGQKTKEAGQTIQNKAARDDGKEGGPRTQIGVA</sequence>
<evidence type="ECO:0000256" key="4">
    <source>
        <dbReference type="ARBA" id="ARBA00010858"/>
    </source>
</evidence>
<feature type="compositionally biased region" description="Basic and acidic residues" evidence="9">
    <location>
        <begin position="144"/>
        <end position="153"/>
    </location>
</feature>
<dbReference type="GO" id="GO:0019915">
    <property type="term" value="P:lipid storage"/>
    <property type="evidence" value="ECO:0007669"/>
    <property type="project" value="TreeGrafter"/>
</dbReference>
<evidence type="ECO:0000256" key="10">
    <source>
        <dbReference type="SAM" id="Phobius"/>
    </source>
</evidence>
<evidence type="ECO:0000256" key="1">
    <source>
        <dbReference type="ARBA" id="ARBA00002582"/>
    </source>
</evidence>
<proteinExistence type="inferred from homology"/>
<dbReference type="AlphaFoldDB" id="A0AAD8JKR7"/>